<dbReference type="Gene3D" id="2.40.100.10">
    <property type="entry name" value="Cyclophilin-like"/>
    <property type="match status" value="1"/>
</dbReference>
<dbReference type="GO" id="GO:0006457">
    <property type="term" value="P:protein folding"/>
    <property type="evidence" value="ECO:0007669"/>
    <property type="project" value="TreeGrafter"/>
</dbReference>
<dbReference type="PANTHER" id="PTHR11071:SF561">
    <property type="entry name" value="PEPTIDYL-PROLYL CIS-TRANS ISOMERASE D-RELATED"/>
    <property type="match status" value="1"/>
</dbReference>
<dbReference type="PRINTS" id="PR00153">
    <property type="entry name" value="CSAPPISMRASE"/>
</dbReference>
<evidence type="ECO:0000259" key="5">
    <source>
        <dbReference type="PROSITE" id="PS50072"/>
    </source>
</evidence>
<proteinExistence type="inferred from homology"/>
<dbReference type="GeneID" id="37007921"/>
<reference evidence="6 7" key="1">
    <citation type="submission" date="2017-12" db="EMBL/GenBank/DDBJ databases">
        <title>Genome Sequence of a Multidrug-Resistant Candida haemulonii Isolate from a Patient with Chronic Leg Ulcers in Israel.</title>
        <authorList>
            <person name="Chow N.A."/>
            <person name="Gade L."/>
            <person name="Batra D."/>
            <person name="Rowe L.A."/>
            <person name="Ben-Ami R."/>
            <person name="Loparev V.N."/>
            <person name="Litvintseva A.P."/>
        </authorList>
    </citation>
    <scope>NUCLEOTIDE SEQUENCE [LARGE SCALE GENOMIC DNA]</scope>
    <source>
        <strain evidence="6 7">B11899</strain>
    </source>
</reference>
<dbReference type="GO" id="GO:0005737">
    <property type="term" value="C:cytoplasm"/>
    <property type="evidence" value="ECO:0007669"/>
    <property type="project" value="TreeGrafter"/>
</dbReference>
<protein>
    <recommendedName>
        <fullName evidence="4">Peptidyl-prolyl cis-trans isomerase</fullName>
        <shortName evidence="4">PPIase</shortName>
        <ecNumber evidence="4">5.2.1.8</ecNumber>
    </recommendedName>
</protein>
<gene>
    <name evidence="6" type="ORF">CXQ85_002590</name>
</gene>
<comment type="similarity">
    <text evidence="4">Belongs to the cyclophilin-type PPIase family.</text>
</comment>
<dbReference type="SUPFAM" id="SSF50891">
    <property type="entry name" value="Cyclophilin-like"/>
    <property type="match status" value="1"/>
</dbReference>
<organism evidence="6 7">
    <name type="scientific">Candidozyma haemuli</name>
    <dbReference type="NCBI Taxonomy" id="45357"/>
    <lineage>
        <taxon>Eukaryota</taxon>
        <taxon>Fungi</taxon>
        <taxon>Dikarya</taxon>
        <taxon>Ascomycota</taxon>
        <taxon>Saccharomycotina</taxon>
        <taxon>Pichiomycetes</taxon>
        <taxon>Metschnikowiaceae</taxon>
        <taxon>Candidozyma</taxon>
    </lineage>
</organism>
<accession>A0A2V1AZD4</accession>
<evidence type="ECO:0000256" key="1">
    <source>
        <dbReference type="ARBA" id="ARBA00000971"/>
    </source>
</evidence>
<dbReference type="OrthoDB" id="193499at2759"/>
<keyword evidence="7" id="KW-1185">Reference proteome</keyword>
<dbReference type="VEuPathDB" id="FungiDB:CXQ85_002590"/>
<dbReference type="Proteomes" id="UP000244309">
    <property type="component" value="Unassembled WGS sequence"/>
</dbReference>
<dbReference type="PANTHER" id="PTHR11071">
    <property type="entry name" value="PEPTIDYL-PROLYL CIS-TRANS ISOMERASE"/>
    <property type="match status" value="1"/>
</dbReference>
<keyword evidence="3 4" id="KW-0413">Isomerase</keyword>
<name>A0A2V1AZD4_9ASCO</name>
<evidence type="ECO:0000256" key="4">
    <source>
        <dbReference type="RuleBase" id="RU363019"/>
    </source>
</evidence>
<comment type="function">
    <text evidence="4">PPIases accelerate the folding of proteins. It catalyzes the cis-trans isomerization of proline imidic peptide bonds in oligopeptides.</text>
</comment>
<sequence length="112" mass="12490">MHRIIKDFMIQGGDFERGNGTGSLTIYGSSTFDDEGFPYDHKKYSVSMANSGPNTNGCQFFICTKDASHLDGKHVVFGRVIEGFKIVDELNQTRTKNDSPTEEVIIEECGEM</sequence>
<dbReference type="InterPro" id="IPR002130">
    <property type="entry name" value="Cyclophilin-type_PPIase_dom"/>
</dbReference>
<dbReference type="Pfam" id="PF00160">
    <property type="entry name" value="Pro_isomerase"/>
    <property type="match status" value="1"/>
</dbReference>
<feature type="domain" description="PPIase cyclophilin-type" evidence="5">
    <location>
        <begin position="1"/>
        <end position="111"/>
    </location>
</feature>
<keyword evidence="2 4" id="KW-0697">Rotamase</keyword>
<dbReference type="GO" id="GO:0016018">
    <property type="term" value="F:cyclosporin A binding"/>
    <property type="evidence" value="ECO:0007669"/>
    <property type="project" value="TreeGrafter"/>
</dbReference>
<evidence type="ECO:0000256" key="3">
    <source>
        <dbReference type="ARBA" id="ARBA00023235"/>
    </source>
</evidence>
<evidence type="ECO:0000313" key="6">
    <source>
        <dbReference type="EMBL" id="PVH22866.1"/>
    </source>
</evidence>
<comment type="caution">
    <text evidence="6">The sequence shown here is derived from an EMBL/GenBank/DDBJ whole genome shotgun (WGS) entry which is preliminary data.</text>
</comment>
<dbReference type="EC" id="5.2.1.8" evidence="4"/>
<dbReference type="GO" id="GO:0003755">
    <property type="term" value="F:peptidyl-prolyl cis-trans isomerase activity"/>
    <property type="evidence" value="ECO:0007669"/>
    <property type="project" value="UniProtKB-UniRule"/>
</dbReference>
<dbReference type="STRING" id="45357.A0A2V1AZD4"/>
<dbReference type="AlphaFoldDB" id="A0A2V1AZD4"/>
<evidence type="ECO:0000256" key="2">
    <source>
        <dbReference type="ARBA" id="ARBA00023110"/>
    </source>
</evidence>
<dbReference type="RefSeq" id="XP_025343806.1">
    <property type="nucleotide sequence ID" value="XM_025486256.1"/>
</dbReference>
<dbReference type="EMBL" id="PKFO01000010">
    <property type="protein sequence ID" value="PVH22866.1"/>
    <property type="molecule type" value="Genomic_DNA"/>
</dbReference>
<dbReference type="InterPro" id="IPR029000">
    <property type="entry name" value="Cyclophilin-like_dom_sf"/>
</dbReference>
<comment type="catalytic activity">
    <reaction evidence="1 4">
        <text>[protein]-peptidylproline (omega=180) = [protein]-peptidylproline (omega=0)</text>
        <dbReference type="Rhea" id="RHEA:16237"/>
        <dbReference type="Rhea" id="RHEA-COMP:10747"/>
        <dbReference type="Rhea" id="RHEA-COMP:10748"/>
        <dbReference type="ChEBI" id="CHEBI:83833"/>
        <dbReference type="ChEBI" id="CHEBI:83834"/>
        <dbReference type="EC" id="5.2.1.8"/>
    </reaction>
</comment>
<evidence type="ECO:0000313" key="7">
    <source>
        <dbReference type="Proteomes" id="UP000244309"/>
    </source>
</evidence>
<dbReference type="PROSITE" id="PS50072">
    <property type="entry name" value="CSA_PPIASE_2"/>
    <property type="match status" value="1"/>
</dbReference>